<feature type="transmembrane region" description="Helical" evidence="6">
    <location>
        <begin position="185"/>
        <end position="207"/>
    </location>
</feature>
<dbReference type="AlphaFoldDB" id="A0A852RIX7"/>
<dbReference type="GO" id="GO:0005886">
    <property type="term" value="C:plasma membrane"/>
    <property type="evidence" value="ECO:0007669"/>
    <property type="project" value="UniProtKB-SubCell"/>
</dbReference>
<feature type="transmembrane region" description="Helical" evidence="6">
    <location>
        <begin position="123"/>
        <end position="147"/>
    </location>
</feature>
<proteinExistence type="predicted"/>
<dbReference type="EMBL" id="JACCBF010000001">
    <property type="protein sequence ID" value="NYD31065.1"/>
    <property type="molecule type" value="Genomic_DNA"/>
</dbReference>
<feature type="transmembrane region" description="Helical" evidence="6">
    <location>
        <begin position="47"/>
        <end position="73"/>
    </location>
</feature>
<keyword evidence="2" id="KW-1003">Cell membrane</keyword>
<dbReference type="PANTHER" id="PTHR42770:SF16">
    <property type="entry name" value="AMINO ACID PERMEASE"/>
    <property type="match status" value="1"/>
</dbReference>
<dbReference type="Pfam" id="PF13520">
    <property type="entry name" value="AA_permease_2"/>
    <property type="match status" value="1"/>
</dbReference>
<feature type="transmembrane region" description="Helical" evidence="6">
    <location>
        <begin position="79"/>
        <end position="102"/>
    </location>
</feature>
<evidence type="ECO:0000313" key="8">
    <source>
        <dbReference type="Proteomes" id="UP000582231"/>
    </source>
</evidence>
<dbReference type="Proteomes" id="UP000582231">
    <property type="component" value="Unassembled WGS sequence"/>
</dbReference>
<feature type="transmembrane region" description="Helical" evidence="6">
    <location>
        <begin position="429"/>
        <end position="451"/>
    </location>
</feature>
<sequence length="503" mass="51703">MTSEDSRISPEEARLLITTEESAVGSGASSVGITPGLAQGTLGPAHIVFMVMAAVAPAGGAVALIPLALALGVGVGTPGMFVVVAAILTLFAVGFTRMVPFVRNAGAFFAYVTNGVGRPPGLAAAYVALSAYLAVGTATCGAMGFFASTSVEGFFGVTIPWWVYSLVGLVICLVLGYFRITLAAGVLAVALVLEGTVVLVLDLAILFQEGPGSFSLASFSPTHVLSGAIGVGIIFCFSCFQGFEGTAIYAEEARDPEVTVPRATYASTLGIGAFFMFTAWAMVVGGGGDAAPATALADPGAFAYALSDSYVGTAWTKILEVLIVTSCFAGVLAFHNAASRYLFALSRDGFMPTALSQVHPTYSSPTRAGIGSFGVMALVVSGFAIAGLDPLTTLTSAMTGFGAVGLLLLITTTSGAVVVFFWRRGERGWVHVIAPAIATVALATLTVLALVNYESITGTTSSVINSLPWIHVLTILVGLAIALRARSNRPEAYQRMGQTLVDD</sequence>
<evidence type="ECO:0000256" key="6">
    <source>
        <dbReference type="SAM" id="Phobius"/>
    </source>
</evidence>
<organism evidence="7 8">
    <name type="scientific">Nocardioides kongjuensis</name>
    <dbReference type="NCBI Taxonomy" id="349522"/>
    <lineage>
        <taxon>Bacteria</taxon>
        <taxon>Bacillati</taxon>
        <taxon>Actinomycetota</taxon>
        <taxon>Actinomycetes</taxon>
        <taxon>Propionibacteriales</taxon>
        <taxon>Nocardioidaceae</taxon>
        <taxon>Nocardioides</taxon>
    </lineage>
</organism>
<keyword evidence="4 6" id="KW-1133">Transmembrane helix</keyword>
<gene>
    <name evidence="7" type="ORF">BJ958_002611</name>
</gene>
<evidence type="ECO:0000256" key="2">
    <source>
        <dbReference type="ARBA" id="ARBA00022475"/>
    </source>
</evidence>
<name>A0A852RIX7_9ACTN</name>
<evidence type="ECO:0000256" key="1">
    <source>
        <dbReference type="ARBA" id="ARBA00004651"/>
    </source>
</evidence>
<evidence type="ECO:0000313" key="7">
    <source>
        <dbReference type="EMBL" id="NYD31065.1"/>
    </source>
</evidence>
<dbReference type="PANTHER" id="PTHR42770">
    <property type="entry name" value="AMINO ACID TRANSPORTER-RELATED"/>
    <property type="match status" value="1"/>
</dbReference>
<evidence type="ECO:0000256" key="4">
    <source>
        <dbReference type="ARBA" id="ARBA00022989"/>
    </source>
</evidence>
<dbReference type="RefSeq" id="WP_179727230.1">
    <property type="nucleotide sequence ID" value="NZ_BAABEF010000001.1"/>
</dbReference>
<evidence type="ECO:0000256" key="3">
    <source>
        <dbReference type="ARBA" id="ARBA00022692"/>
    </source>
</evidence>
<feature type="transmembrane region" description="Helical" evidence="6">
    <location>
        <begin position="318"/>
        <end position="338"/>
    </location>
</feature>
<accession>A0A852RIX7</accession>
<dbReference type="PIRSF" id="PIRSF006060">
    <property type="entry name" value="AA_transporter"/>
    <property type="match status" value="1"/>
</dbReference>
<feature type="transmembrane region" description="Helical" evidence="6">
    <location>
        <begin position="227"/>
        <end position="250"/>
    </location>
</feature>
<comment type="caution">
    <text evidence="7">The sequence shown here is derived from an EMBL/GenBank/DDBJ whole genome shotgun (WGS) entry which is preliminary data.</text>
</comment>
<dbReference type="GO" id="GO:0022857">
    <property type="term" value="F:transmembrane transporter activity"/>
    <property type="evidence" value="ECO:0007669"/>
    <property type="project" value="InterPro"/>
</dbReference>
<evidence type="ECO:0000256" key="5">
    <source>
        <dbReference type="ARBA" id="ARBA00023136"/>
    </source>
</evidence>
<dbReference type="InterPro" id="IPR002293">
    <property type="entry name" value="AA/rel_permease1"/>
</dbReference>
<keyword evidence="5 6" id="KW-0472">Membrane</keyword>
<feature type="transmembrane region" description="Helical" evidence="6">
    <location>
        <begin position="463"/>
        <end position="485"/>
    </location>
</feature>
<keyword evidence="3 6" id="KW-0812">Transmembrane</keyword>
<reference evidence="7 8" key="1">
    <citation type="submission" date="2020-07" db="EMBL/GenBank/DDBJ databases">
        <title>Sequencing the genomes of 1000 actinobacteria strains.</title>
        <authorList>
            <person name="Klenk H.-P."/>
        </authorList>
    </citation>
    <scope>NUCLEOTIDE SEQUENCE [LARGE SCALE GENOMIC DNA]</scope>
    <source>
        <strain evidence="7 8">DSM 19082</strain>
    </source>
</reference>
<feature type="transmembrane region" description="Helical" evidence="6">
    <location>
        <begin position="368"/>
        <end position="388"/>
    </location>
</feature>
<keyword evidence="8" id="KW-1185">Reference proteome</keyword>
<dbReference type="Gene3D" id="1.20.1740.10">
    <property type="entry name" value="Amino acid/polyamine transporter I"/>
    <property type="match status" value="1"/>
</dbReference>
<comment type="subcellular location">
    <subcellularLocation>
        <location evidence="1">Cell membrane</location>
        <topology evidence="1">Multi-pass membrane protein</topology>
    </subcellularLocation>
</comment>
<feature type="transmembrane region" description="Helical" evidence="6">
    <location>
        <begin position="262"/>
        <end position="283"/>
    </location>
</feature>
<dbReference type="InterPro" id="IPR050367">
    <property type="entry name" value="APC_superfamily"/>
</dbReference>
<feature type="transmembrane region" description="Helical" evidence="6">
    <location>
        <begin position="400"/>
        <end position="422"/>
    </location>
</feature>
<feature type="transmembrane region" description="Helical" evidence="6">
    <location>
        <begin position="159"/>
        <end position="178"/>
    </location>
</feature>
<protein>
    <submittedName>
        <fullName evidence="7">Amino acid transporter</fullName>
    </submittedName>
</protein>